<sequence length="65" mass="7537">MVFAIKKPLNHPKVDPEKRFLLCQKCDELNRKVDEHGVSHDMPRTHGYSVKGKRSYGKQELGCQK</sequence>
<gene>
    <name evidence="2" type="ORF">HCUR_00452</name>
</gene>
<evidence type="ECO:0000313" key="3">
    <source>
        <dbReference type="Proteomes" id="UP000239425"/>
    </source>
</evidence>
<organism evidence="2 3">
    <name type="scientific">Holospora curviuscula</name>
    <dbReference type="NCBI Taxonomy" id="1082868"/>
    <lineage>
        <taxon>Bacteria</taxon>
        <taxon>Pseudomonadati</taxon>
        <taxon>Pseudomonadota</taxon>
        <taxon>Alphaproteobacteria</taxon>
        <taxon>Holosporales</taxon>
        <taxon>Holosporaceae</taxon>
        <taxon>Holospora</taxon>
    </lineage>
</organism>
<evidence type="ECO:0000256" key="1">
    <source>
        <dbReference type="SAM" id="MobiDB-lite"/>
    </source>
</evidence>
<accession>A0A2S5RAA5</accession>
<dbReference type="EMBL" id="PHHC01000078">
    <property type="protein sequence ID" value="PPE04261.1"/>
    <property type="molecule type" value="Genomic_DNA"/>
</dbReference>
<feature type="region of interest" description="Disordered" evidence="1">
    <location>
        <begin position="37"/>
        <end position="65"/>
    </location>
</feature>
<keyword evidence="3" id="KW-1185">Reference proteome</keyword>
<dbReference type="Proteomes" id="UP000239425">
    <property type="component" value="Unassembled WGS sequence"/>
</dbReference>
<comment type="caution">
    <text evidence="2">The sequence shown here is derived from an EMBL/GenBank/DDBJ whole genome shotgun (WGS) entry which is preliminary data.</text>
</comment>
<protein>
    <submittedName>
        <fullName evidence="2">Uncharacterized protein</fullName>
    </submittedName>
</protein>
<reference evidence="2 3" key="1">
    <citation type="submission" date="2017-11" db="EMBL/GenBank/DDBJ databases">
        <title>Comparative genomic analysis of Holospora spp., intranuclear symbionts of paramecia.</title>
        <authorList>
            <person name="Garushyants S.K."/>
            <person name="Beliavskaya A."/>
            <person name="Malko D.B."/>
            <person name="Logacheva M.D."/>
            <person name="Rautian M.S."/>
            <person name="Gelfand M.S."/>
        </authorList>
    </citation>
    <scope>NUCLEOTIDE SEQUENCE [LARGE SCALE GENOMIC DNA]</scope>
    <source>
        <strain evidence="3">02AZ16</strain>
    </source>
</reference>
<proteinExistence type="predicted"/>
<dbReference type="AlphaFoldDB" id="A0A2S5RAA5"/>
<name>A0A2S5RAA5_9PROT</name>
<evidence type="ECO:0000313" key="2">
    <source>
        <dbReference type="EMBL" id="PPE04261.1"/>
    </source>
</evidence>